<keyword evidence="2" id="KW-1185">Reference proteome</keyword>
<accession>A0A1I0BK56</accession>
<dbReference type="Proteomes" id="UP000199308">
    <property type="component" value="Unassembled WGS sequence"/>
</dbReference>
<dbReference type="EMBL" id="FOHK01000004">
    <property type="protein sequence ID" value="SET06944.1"/>
    <property type="molecule type" value="Genomic_DNA"/>
</dbReference>
<protein>
    <submittedName>
        <fullName evidence="1">Uncharacterized protein</fullName>
    </submittedName>
</protein>
<evidence type="ECO:0000313" key="1">
    <source>
        <dbReference type="EMBL" id="SET06944.1"/>
    </source>
</evidence>
<dbReference type="AlphaFoldDB" id="A0A1I0BK56"/>
<organism evidence="1 2">
    <name type="scientific">Thalassotalea agarivorans</name>
    <name type="common">Thalassomonas agarivorans</name>
    <dbReference type="NCBI Taxonomy" id="349064"/>
    <lineage>
        <taxon>Bacteria</taxon>
        <taxon>Pseudomonadati</taxon>
        <taxon>Pseudomonadota</taxon>
        <taxon>Gammaproteobacteria</taxon>
        <taxon>Alteromonadales</taxon>
        <taxon>Colwelliaceae</taxon>
        <taxon>Thalassotalea</taxon>
    </lineage>
</organism>
<evidence type="ECO:0000313" key="2">
    <source>
        <dbReference type="Proteomes" id="UP000199308"/>
    </source>
</evidence>
<name>A0A1I0BK56_THASX</name>
<reference evidence="1 2" key="1">
    <citation type="submission" date="2016-10" db="EMBL/GenBank/DDBJ databases">
        <authorList>
            <person name="de Groot N.N."/>
        </authorList>
    </citation>
    <scope>NUCLEOTIDE SEQUENCE [LARGE SCALE GENOMIC DNA]</scope>
    <source>
        <strain evidence="1 2">DSM 19706</strain>
    </source>
</reference>
<proteinExistence type="predicted"/>
<dbReference type="OrthoDB" id="6388707at2"/>
<gene>
    <name evidence="1" type="ORF">SAMN05660429_00965</name>
</gene>
<sequence length="152" mass="17308">MWASFISSNGINVDGECVQVPRQDNTAICTFTNASETAPYQDYKISVKQPGKITKLFEQTYAITVPGHVFFSNGGRLVVFEFAEEGHPQYWIYATADVLKGNIDDMVYYFERYELKYIESLNDDGTLVFAVQCHEQGEDTCKEQLNIYTAQK</sequence>
<dbReference type="RefSeq" id="WP_093328139.1">
    <property type="nucleotide sequence ID" value="NZ_AP027363.1"/>
</dbReference>